<feature type="signal peptide" evidence="2">
    <location>
        <begin position="1"/>
        <end position="18"/>
    </location>
</feature>
<gene>
    <name evidence="4" type="ORF">SLNSH_03805</name>
</gene>
<feature type="compositionally biased region" description="Basic and acidic residues" evidence="1">
    <location>
        <begin position="97"/>
        <end position="107"/>
    </location>
</feature>
<feature type="region of interest" description="Disordered" evidence="1">
    <location>
        <begin position="91"/>
        <end position="115"/>
    </location>
</feature>
<dbReference type="InterPro" id="IPR011105">
    <property type="entry name" value="Cell_wall_hydrolase_SleB"/>
</dbReference>
<evidence type="ECO:0000313" key="4">
    <source>
        <dbReference type="EMBL" id="PSC06414.1"/>
    </source>
</evidence>
<evidence type="ECO:0000259" key="3">
    <source>
        <dbReference type="Pfam" id="PF07486"/>
    </source>
</evidence>
<sequence length="415" mass="43291">MVSSVRWACGTVAPWALAAGVLVSMAADAGVDMSGGFQVAGMSQPPIGQPGSLIPPISAGIASLTFGPTVSPGRYGLIHTARLPAADPPAEAYAADPRPRADMKTETKGFPTVDRSRKSDPLIVLRPSVSGHAPLRRGDRIATGLNVDLLPPTILLPPSFDPPDSVTAFEPSTDAVSTTPGAAAADSSGSGTSQLTAASRASGATTTGVGSTPTVPRAVALSSTTPAPADATPVEIAAAPVSPEGLNALKARGALPGGMSIVQKPEDSRPSYASLIDPDNLNKEERCLAEAVYFEARSEPEAGQAAVAQVVLNRVKSGLYPSTVCGVVYQNRNRRFACQFSFACEGKALRITEAESWKSAVRIAREVTFGQTYNAEVGGATHYHANYVKPFWAKRLKKMDVIGRHIFYKLKPGQT</sequence>
<keyword evidence="2" id="KW-0732">Signal</keyword>
<feature type="region of interest" description="Disordered" evidence="1">
    <location>
        <begin position="156"/>
        <end position="216"/>
    </location>
</feature>
<organism evidence="4 5">
    <name type="scientific">Alsobacter soli</name>
    <dbReference type="NCBI Taxonomy" id="2109933"/>
    <lineage>
        <taxon>Bacteria</taxon>
        <taxon>Pseudomonadati</taxon>
        <taxon>Pseudomonadota</taxon>
        <taxon>Alphaproteobacteria</taxon>
        <taxon>Hyphomicrobiales</taxon>
        <taxon>Alsobacteraceae</taxon>
        <taxon>Alsobacter</taxon>
    </lineage>
</organism>
<protein>
    <submittedName>
        <fullName evidence="4">Cell wall hydrolase</fullName>
    </submittedName>
</protein>
<dbReference type="Gene3D" id="1.10.10.2520">
    <property type="entry name" value="Cell wall hydrolase SleB, domain 1"/>
    <property type="match status" value="1"/>
</dbReference>
<evidence type="ECO:0000256" key="2">
    <source>
        <dbReference type="SAM" id="SignalP"/>
    </source>
</evidence>
<keyword evidence="4" id="KW-0378">Hydrolase</keyword>
<name>A0A2T1HXS3_9HYPH</name>
<feature type="chain" id="PRO_5015771403" evidence="2">
    <location>
        <begin position="19"/>
        <end position="415"/>
    </location>
</feature>
<feature type="compositionally biased region" description="Low complexity" evidence="1">
    <location>
        <begin position="177"/>
        <end position="216"/>
    </location>
</feature>
<reference evidence="5" key="1">
    <citation type="submission" date="2018-03" db="EMBL/GenBank/DDBJ databases">
        <authorList>
            <person name="Sun L."/>
            <person name="Liu H."/>
            <person name="Chen W."/>
            <person name="Huang K."/>
            <person name="Liu W."/>
            <person name="Gao X."/>
        </authorList>
    </citation>
    <scope>NUCLEOTIDE SEQUENCE [LARGE SCALE GENOMIC DNA]</scope>
    <source>
        <strain evidence="5">SH9</strain>
    </source>
</reference>
<dbReference type="EMBL" id="PVZS01000003">
    <property type="protein sequence ID" value="PSC06414.1"/>
    <property type="molecule type" value="Genomic_DNA"/>
</dbReference>
<dbReference type="Pfam" id="PF07486">
    <property type="entry name" value="Hydrolase_2"/>
    <property type="match status" value="1"/>
</dbReference>
<accession>A0A2T1HXS3</accession>
<keyword evidence="5" id="KW-1185">Reference proteome</keyword>
<dbReference type="OrthoDB" id="9785345at2"/>
<dbReference type="GO" id="GO:0016787">
    <property type="term" value="F:hydrolase activity"/>
    <property type="evidence" value="ECO:0007669"/>
    <property type="project" value="UniProtKB-KW"/>
</dbReference>
<comment type="caution">
    <text evidence="4">The sequence shown here is derived from an EMBL/GenBank/DDBJ whole genome shotgun (WGS) entry which is preliminary data.</text>
</comment>
<dbReference type="AlphaFoldDB" id="A0A2T1HXS3"/>
<proteinExistence type="predicted"/>
<feature type="domain" description="Cell wall hydrolase SleB" evidence="3">
    <location>
        <begin position="298"/>
        <end position="408"/>
    </location>
</feature>
<dbReference type="InterPro" id="IPR042047">
    <property type="entry name" value="SleB_dom1"/>
</dbReference>
<dbReference type="Proteomes" id="UP000239772">
    <property type="component" value="Unassembled WGS sequence"/>
</dbReference>
<evidence type="ECO:0000256" key="1">
    <source>
        <dbReference type="SAM" id="MobiDB-lite"/>
    </source>
</evidence>
<evidence type="ECO:0000313" key="5">
    <source>
        <dbReference type="Proteomes" id="UP000239772"/>
    </source>
</evidence>